<dbReference type="WBParaSite" id="NBR_0001924101-mRNA-1">
    <property type="protein sequence ID" value="NBR_0001924101-mRNA-1"/>
    <property type="gene ID" value="NBR_0001924101"/>
</dbReference>
<protein>
    <submittedName>
        <fullName evidence="3">DUF2059 domain-containing protein</fullName>
    </submittedName>
</protein>
<dbReference type="AlphaFoldDB" id="A0A0N4YPS0"/>
<proteinExistence type="predicted"/>
<gene>
    <name evidence="1" type="ORF">NBR_LOCUS19242</name>
</gene>
<name>A0A0N4YPS0_NIPBR</name>
<sequence length="110" mass="12024">MDLYTFLSSALTVEQLKTLNASYKAMVKDLGEEGAADVQNRIKKAVAYALSPAADVVRATGETPDLAYTAMSRQLHPDLVNGVVTLIKETLTPTEWNSKMFKAVYRGKGQ</sequence>
<evidence type="ECO:0000313" key="2">
    <source>
        <dbReference type="Proteomes" id="UP000271162"/>
    </source>
</evidence>
<evidence type="ECO:0000313" key="1">
    <source>
        <dbReference type="EMBL" id="VDL82971.1"/>
    </source>
</evidence>
<reference evidence="3" key="1">
    <citation type="submission" date="2017-02" db="UniProtKB">
        <authorList>
            <consortium name="WormBaseParasite"/>
        </authorList>
    </citation>
    <scope>IDENTIFICATION</scope>
</reference>
<dbReference type="EMBL" id="UYSL01024007">
    <property type="protein sequence ID" value="VDL82971.1"/>
    <property type="molecule type" value="Genomic_DNA"/>
</dbReference>
<reference evidence="1 2" key="2">
    <citation type="submission" date="2018-11" db="EMBL/GenBank/DDBJ databases">
        <authorList>
            <consortium name="Pathogen Informatics"/>
        </authorList>
    </citation>
    <scope>NUCLEOTIDE SEQUENCE [LARGE SCALE GENOMIC DNA]</scope>
</reference>
<organism evidence="3">
    <name type="scientific">Nippostrongylus brasiliensis</name>
    <name type="common">Rat hookworm</name>
    <dbReference type="NCBI Taxonomy" id="27835"/>
    <lineage>
        <taxon>Eukaryota</taxon>
        <taxon>Metazoa</taxon>
        <taxon>Ecdysozoa</taxon>
        <taxon>Nematoda</taxon>
        <taxon>Chromadorea</taxon>
        <taxon>Rhabditida</taxon>
        <taxon>Rhabditina</taxon>
        <taxon>Rhabditomorpha</taxon>
        <taxon>Strongyloidea</taxon>
        <taxon>Heligmosomidae</taxon>
        <taxon>Nippostrongylus</taxon>
    </lineage>
</organism>
<keyword evidence="2" id="KW-1185">Reference proteome</keyword>
<dbReference type="Proteomes" id="UP000271162">
    <property type="component" value="Unassembled WGS sequence"/>
</dbReference>
<accession>A0A0N4YPS0</accession>
<evidence type="ECO:0000313" key="3">
    <source>
        <dbReference type="WBParaSite" id="NBR_0001924101-mRNA-1"/>
    </source>
</evidence>